<feature type="compositionally biased region" description="Pro residues" evidence="1">
    <location>
        <begin position="20"/>
        <end position="38"/>
    </location>
</feature>
<proteinExistence type="predicted"/>
<evidence type="ECO:0000313" key="3">
    <source>
        <dbReference type="EMBL" id="KAK1756808.1"/>
    </source>
</evidence>
<dbReference type="InterPro" id="IPR021851">
    <property type="entry name" value="DUF3455"/>
</dbReference>
<keyword evidence="4" id="KW-1185">Reference proteome</keyword>
<evidence type="ECO:0000256" key="1">
    <source>
        <dbReference type="SAM" id="MobiDB-lite"/>
    </source>
</evidence>
<name>A0AAJ0FAY7_9PEZI</name>
<evidence type="ECO:0000256" key="2">
    <source>
        <dbReference type="SAM" id="SignalP"/>
    </source>
</evidence>
<gene>
    <name evidence="3" type="ORF">QBC47DRAFT_169705</name>
</gene>
<comment type="caution">
    <text evidence="3">The sequence shown here is derived from an EMBL/GenBank/DDBJ whole genome shotgun (WGS) entry which is preliminary data.</text>
</comment>
<sequence>MVSTKTLVLAALAAVAYAAPPAPPPKASPPPPPPPPKGCQPTPTLPLTGGASELPAPPANVTLKKIAVGHGIQNYTCGSDITAAANSSGALAVLYDVTPLYPGTPRTGLAQAAFDTLTTTTLWTQAIPLNLIDPAAAAPGVVLSSKSYGATASPFPPKADLKLGNMPPIKFLGHHYFDASNTPTFDLSAAGLLANVVKAHDDAPPANADKGPLGTGAVKWLQLVDSNKGISKGATMVYRVITAGGVAESCATTGAGATTSVPYTAFYWFYG</sequence>
<dbReference type="PANTHER" id="PTHR35567">
    <property type="entry name" value="MALATE DEHYDROGENASE (AFU_ORTHOLOGUE AFUA_2G13800)"/>
    <property type="match status" value="1"/>
</dbReference>
<dbReference type="EMBL" id="MU839831">
    <property type="protein sequence ID" value="KAK1756808.1"/>
    <property type="molecule type" value="Genomic_DNA"/>
</dbReference>
<keyword evidence="2" id="KW-0732">Signal</keyword>
<dbReference type="Pfam" id="PF11937">
    <property type="entry name" value="DUF3455"/>
    <property type="match status" value="1"/>
</dbReference>
<reference evidence="3" key="1">
    <citation type="submission" date="2023-06" db="EMBL/GenBank/DDBJ databases">
        <title>Genome-scale phylogeny and comparative genomics of the fungal order Sordariales.</title>
        <authorList>
            <consortium name="Lawrence Berkeley National Laboratory"/>
            <person name="Hensen N."/>
            <person name="Bonometti L."/>
            <person name="Westerberg I."/>
            <person name="Brannstrom I.O."/>
            <person name="Guillou S."/>
            <person name="Cros-Aarteil S."/>
            <person name="Calhoun S."/>
            <person name="Haridas S."/>
            <person name="Kuo A."/>
            <person name="Mondo S."/>
            <person name="Pangilinan J."/>
            <person name="Riley R."/>
            <person name="Labutti K."/>
            <person name="Andreopoulos B."/>
            <person name="Lipzen A."/>
            <person name="Chen C."/>
            <person name="Yanf M."/>
            <person name="Daum C."/>
            <person name="Ng V."/>
            <person name="Clum A."/>
            <person name="Steindorff A."/>
            <person name="Ohm R."/>
            <person name="Martin F."/>
            <person name="Silar P."/>
            <person name="Natvig D."/>
            <person name="Lalanne C."/>
            <person name="Gautier V."/>
            <person name="Ament-Velasquez S.L."/>
            <person name="Kruys A."/>
            <person name="Hutchinson M.I."/>
            <person name="Powell A.J."/>
            <person name="Barry K."/>
            <person name="Miller A.N."/>
            <person name="Grigoriev I.V."/>
            <person name="Debuchy R."/>
            <person name="Gladieux P."/>
            <person name="Thoren M.H."/>
            <person name="Johannesson H."/>
        </authorList>
    </citation>
    <scope>NUCLEOTIDE SEQUENCE</scope>
    <source>
        <strain evidence="3">PSN4</strain>
    </source>
</reference>
<feature type="region of interest" description="Disordered" evidence="1">
    <location>
        <begin position="20"/>
        <end position="54"/>
    </location>
</feature>
<protein>
    <recommendedName>
        <fullName evidence="5">Malate dehydrogenase</fullName>
    </recommendedName>
</protein>
<evidence type="ECO:0000313" key="4">
    <source>
        <dbReference type="Proteomes" id="UP001239445"/>
    </source>
</evidence>
<dbReference type="AlphaFoldDB" id="A0AAJ0FAY7"/>
<accession>A0AAJ0FAY7</accession>
<dbReference type="PANTHER" id="PTHR35567:SF3">
    <property type="entry name" value="MALATE DEHYDROGENASE"/>
    <property type="match status" value="1"/>
</dbReference>
<feature type="chain" id="PRO_5042517447" description="Malate dehydrogenase" evidence="2">
    <location>
        <begin position="19"/>
        <end position="271"/>
    </location>
</feature>
<evidence type="ECO:0008006" key="5">
    <source>
        <dbReference type="Google" id="ProtNLM"/>
    </source>
</evidence>
<feature type="signal peptide" evidence="2">
    <location>
        <begin position="1"/>
        <end position="18"/>
    </location>
</feature>
<dbReference type="Proteomes" id="UP001239445">
    <property type="component" value="Unassembled WGS sequence"/>
</dbReference>
<organism evidence="3 4">
    <name type="scientific">Echria macrotheca</name>
    <dbReference type="NCBI Taxonomy" id="438768"/>
    <lineage>
        <taxon>Eukaryota</taxon>
        <taxon>Fungi</taxon>
        <taxon>Dikarya</taxon>
        <taxon>Ascomycota</taxon>
        <taxon>Pezizomycotina</taxon>
        <taxon>Sordariomycetes</taxon>
        <taxon>Sordariomycetidae</taxon>
        <taxon>Sordariales</taxon>
        <taxon>Schizotheciaceae</taxon>
        <taxon>Echria</taxon>
    </lineage>
</organism>